<evidence type="ECO:0000256" key="6">
    <source>
        <dbReference type="ARBA" id="ARBA00022763"/>
    </source>
</evidence>
<evidence type="ECO:0000256" key="11">
    <source>
        <dbReference type="ARBA" id="ARBA00023242"/>
    </source>
</evidence>
<feature type="domain" description="RecF/RecN/SMC N-terminal" evidence="14">
    <location>
        <begin position="67"/>
        <end position="1067"/>
    </location>
</feature>
<name>A0A146KN54_LYGHE</name>
<dbReference type="Pfam" id="PF02463">
    <property type="entry name" value="SMC_N"/>
    <property type="match status" value="1"/>
</dbReference>
<dbReference type="GO" id="GO:0035861">
    <property type="term" value="C:site of double-strand break"/>
    <property type="evidence" value="ECO:0007669"/>
    <property type="project" value="TreeGrafter"/>
</dbReference>
<dbReference type="GO" id="GO:0005634">
    <property type="term" value="C:nucleus"/>
    <property type="evidence" value="ECO:0007669"/>
    <property type="project" value="UniProtKB-SubCell"/>
</dbReference>
<feature type="coiled-coil region" evidence="12">
    <location>
        <begin position="773"/>
        <end position="906"/>
    </location>
</feature>
<protein>
    <submittedName>
        <fullName evidence="15">Structural maintenance of chromosomes protein 6</fullName>
    </submittedName>
</protein>
<dbReference type="GO" id="GO:0003684">
    <property type="term" value="F:damaged DNA binding"/>
    <property type="evidence" value="ECO:0007669"/>
    <property type="project" value="TreeGrafter"/>
</dbReference>
<proteinExistence type="inferred from homology"/>
<feature type="compositionally biased region" description="Basic and acidic residues" evidence="13">
    <location>
        <begin position="1"/>
        <end position="10"/>
    </location>
</feature>
<feature type="non-terminal residue" evidence="15">
    <location>
        <position position="1"/>
    </location>
</feature>
<dbReference type="GO" id="GO:0030915">
    <property type="term" value="C:Smc5-Smc6 complex"/>
    <property type="evidence" value="ECO:0007669"/>
    <property type="project" value="TreeGrafter"/>
</dbReference>
<keyword evidence="6" id="KW-0227">DNA damage</keyword>
<comment type="subcellular location">
    <subcellularLocation>
        <location evidence="2">Chromosome</location>
    </subcellularLocation>
    <subcellularLocation>
        <location evidence="1">Nucleus</location>
    </subcellularLocation>
</comment>
<dbReference type="PANTHER" id="PTHR19306:SF6">
    <property type="entry name" value="STRUCTURAL MAINTENANCE OF CHROMOSOMES PROTEIN 6"/>
    <property type="match status" value="1"/>
</dbReference>
<dbReference type="PANTHER" id="PTHR19306">
    <property type="entry name" value="STRUCTURAL MAINTENANCE OF CHROMOSOMES 5,6 SMC5, SMC6"/>
    <property type="match status" value="1"/>
</dbReference>
<dbReference type="GO" id="GO:0003697">
    <property type="term" value="F:single-stranded DNA binding"/>
    <property type="evidence" value="ECO:0007669"/>
    <property type="project" value="TreeGrafter"/>
</dbReference>
<keyword evidence="7" id="KW-0067">ATP-binding</keyword>
<dbReference type="InterPro" id="IPR027417">
    <property type="entry name" value="P-loop_NTPase"/>
</dbReference>
<gene>
    <name evidence="15" type="primary">smc6</name>
    <name evidence="15" type="ORF">g.76835</name>
</gene>
<dbReference type="Gene3D" id="3.40.50.300">
    <property type="entry name" value="P-loop containing nucleotide triphosphate hydrolases"/>
    <property type="match status" value="2"/>
</dbReference>
<keyword evidence="11" id="KW-0539">Nucleus</keyword>
<keyword evidence="8 12" id="KW-0175">Coiled coil</keyword>
<comment type="similarity">
    <text evidence="3">Belongs to the SMC family. SMC6 subfamily.</text>
</comment>
<evidence type="ECO:0000256" key="9">
    <source>
        <dbReference type="ARBA" id="ARBA00023172"/>
    </source>
</evidence>
<evidence type="ECO:0000259" key="14">
    <source>
        <dbReference type="Pfam" id="PF02463"/>
    </source>
</evidence>
<evidence type="ECO:0000256" key="10">
    <source>
        <dbReference type="ARBA" id="ARBA00023204"/>
    </source>
</evidence>
<feature type="compositionally biased region" description="Polar residues" evidence="13">
    <location>
        <begin position="45"/>
        <end position="59"/>
    </location>
</feature>
<evidence type="ECO:0000256" key="5">
    <source>
        <dbReference type="ARBA" id="ARBA00022741"/>
    </source>
</evidence>
<keyword evidence="4" id="KW-0158">Chromosome</keyword>
<evidence type="ECO:0000313" key="15">
    <source>
        <dbReference type="EMBL" id="JAP97963.1"/>
    </source>
</evidence>
<dbReference type="SUPFAM" id="SSF52540">
    <property type="entry name" value="P-loop containing nucleoside triphosphate hydrolases"/>
    <property type="match status" value="1"/>
</dbReference>
<dbReference type="AlphaFoldDB" id="A0A146KN54"/>
<evidence type="ECO:0000256" key="13">
    <source>
        <dbReference type="SAM" id="MobiDB-lite"/>
    </source>
</evidence>
<evidence type="ECO:0000256" key="3">
    <source>
        <dbReference type="ARBA" id="ARBA00006793"/>
    </source>
</evidence>
<evidence type="ECO:0000256" key="8">
    <source>
        <dbReference type="ARBA" id="ARBA00023054"/>
    </source>
</evidence>
<reference evidence="15" key="1">
    <citation type="journal article" date="2016" name="Gigascience">
        <title>De novo construction of an expanded transcriptome assembly for the western tarnished plant bug, Lygus hesperus.</title>
        <authorList>
            <person name="Tassone E.E."/>
            <person name="Geib S.M."/>
            <person name="Hall B."/>
            <person name="Fabrick J.A."/>
            <person name="Brent C.S."/>
            <person name="Hull J.J."/>
        </authorList>
    </citation>
    <scope>NUCLEOTIDE SEQUENCE</scope>
</reference>
<keyword evidence="10" id="KW-0234">DNA repair</keyword>
<feature type="coiled-coil region" evidence="12">
    <location>
        <begin position="689"/>
        <end position="744"/>
    </location>
</feature>
<accession>A0A146KN54</accession>
<keyword evidence="9" id="KW-0233">DNA recombination</keyword>
<dbReference type="InterPro" id="IPR003395">
    <property type="entry name" value="RecF/RecN/SMC_N"/>
</dbReference>
<evidence type="ECO:0000256" key="12">
    <source>
        <dbReference type="SAM" id="Coils"/>
    </source>
</evidence>
<evidence type="ECO:0000256" key="1">
    <source>
        <dbReference type="ARBA" id="ARBA00004123"/>
    </source>
</evidence>
<dbReference type="EMBL" id="GDHC01020665">
    <property type="protein sequence ID" value="JAP97963.1"/>
    <property type="molecule type" value="Transcribed_RNA"/>
</dbReference>
<organism evidence="15">
    <name type="scientific">Lygus hesperus</name>
    <name type="common">Western plant bug</name>
    <dbReference type="NCBI Taxonomy" id="30085"/>
    <lineage>
        <taxon>Eukaryota</taxon>
        <taxon>Metazoa</taxon>
        <taxon>Ecdysozoa</taxon>
        <taxon>Arthropoda</taxon>
        <taxon>Hexapoda</taxon>
        <taxon>Insecta</taxon>
        <taxon>Pterygota</taxon>
        <taxon>Neoptera</taxon>
        <taxon>Paraneoptera</taxon>
        <taxon>Hemiptera</taxon>
        <taxon>Heteroptera</taxon>
        <taxon>Panheteroptera</taxon>
        <taxon>Cimicomorpha</taxon>
        <taxon>Miridae</taxon>
        <taxon>Mirini</taxon>
        <taxon>Lygus</taxon>
    </lineage>
</organism>
<evidence type="ECO:0000256" key="4">
    <source>
        <dbReference type="ARBA" id="ARBA00022454"/>
    </source>
</evidence>
<dbReference type="Gene3D" id="1.10.287.1490">
    <property type="match status" value="1"/>
</dbReference>
<feature type="region of interest" description="Disordered" evidence="13">
    <location>
        <begin position="1"/>
        <end position="59"/>
    </location>
</feature>
<dbReference type="GO" id="GO:0005524">
    <property type="term" value="F:ATP binding"/>
    <property type="evidence" value="ECO:0007669"/>
    <property type="project" value="UniProtKB-KW"/>
</dbReference>
<feature type="coiled-coil region" evidence="12">
    <location>
        <begin position="329"/>
        <end position="412"/>
    </location>
</feature>
<evidence type="ECO:0000256" key="7">
    <source>
        <dbReference type="ARBA" id="ARBA00022840"/>
    </source>
</evidence>
<sequence length="1092" mass="125449">KRRKGVEKENLTPSPESQDRQDRKRTQTSSRTNNKKARVERSQRESLSQPGASVSVASHSGITPGKIVRVRLNNFMCHNNLLFTFGDKVNFISGKNGSGKSAILTALVLGLGGRTSDTNRGSSLAKLIKNGENRGSIEITISNTGIRSHDPDKYGNEITVVRNISDRSSTYRLMSDKGKVVSNKRMELNSILMSFNIQVNNPVSILNQDTARTFLKTATPKELYNLFRKGTLIDEIEEKLSELQTRKLPQIRSLLKRKELANSASVQDLLEYKKKVEKYAELVKAQDEIYELNRALSWVYVRDLEGILATTEGDLTQVVTKIEQIRQSIESREGTEQHLKEKLETLEENLQMSNAESEAVDQANVDLEQKVSYHKGIVKRKIVDIKKLQKKIETEAERCTEIQSEIDNKQSRTAEIESKTAKILQQRSDLKKRSDDLRAVMSTTEVHKQQLADTVEEINKSVTHTERFAANVLRSITQKQEYLKSLKGEKNELRVYSEWMPQLVAEIDQLNERRAFDSKPKGPLGRFIKLKEESWGPVVERFIGNSLNSFVVCSSKDLATMRKIFDKLNIPRDQRPTVTVTKFQDTVYDCSSTEVSHSRYKNLFRSIEISDATVANVLLDMYQPDTVLLVPTSGETYPLAQDRANVPPRCAMFLNKDGTKIYPEPAYRCYSDRVAEKTRFLQVSPEQAIRITEHELKSLKEDYVTHKRELDKGKKKLEEAQEKLKNYLKELDTLARQLNNCETKLFEAEHIELPESFDLNILEEDLQYRKNMIDTIKGQIEVMEKEKDEAMDACKSEKAAWTEKEKVKEELSNKIRGIEKELADVKGQLRKYNTNHDHFKETLKMEMVKRDRYTEKIGNLKAELEDALKTASEMCSERVIESDRTKQQLERRMSELSHSVKVLEKIVGKKPIKPADYENRVEKYKQTTDSLKKVSEAMDALKGNYEILVERMDSVLNLVCSNTVHSFKKILAMRNFVGEININHENKTLALNVKPDPTVAANTVITTLSGGERSYSMVAFIMSLWENMATPFYFLDEFDVFMDEVNRNLIMDLLMAHARRNPDKQFVFLTPHAVRDESTQDVHFFRMEDPRR</sequence>
<keyword evidence="5" id="KW-0547">Nucleotide-binding</keyword>
<dbReference type="GO" id="GO:0000724">
    <property type="term" value="P:double-strand break repair via homologous recombination"/>
    <property type="evidence" value="ECO:0007669"/>
    <property type="project" value="TreeGrafter"/>
</dbReference>
<evidence type="ECO:0000256" key="2">
    <source>
        <dbReference type="ARBA" id="ARBA00004286"/>
    </source>
</evidence>